<evidence type="ECO:0000313" key="2">
    <source>
        <dbReference type="EMBL" id="URI16344.1"/>
    </source>
</evidence>
<organism evidence="2 3">
    <name type="scientific">Brevundimonas albigilva</name>
    <dbReference type="NCBI Taxonomy" id="1312364"/>
    <lineage>
        <taxon>Bacteria</taxon>
        <taxon>Pseudomonadati</taxon>
        <taxon>Pseudomonadota</taxon>
        <taxon>Alphaproteobacteria</taxon>
        <taxon>Caulobacterales</taxon>
        <taxon>Caulobacteraceae</taxon>
        <taxon>Brevundimonas</taxon>
    </lineage>
</organism>
<dbReference type="CDD" id="cd14788">
    <property type="entry name" value="GumN"/>
    <property type="match status" value="1"/>
</dbReference>
<protein>
    <submittedName>
        <fullName evidence="2">TraB/GumN family protein</fullName>
    </submittedName>
</protein>
<evidence type="ECO:0000313" key="3">
    <source>
        <dbReference type="Proteomes" id="UP001055429"/>
    </source>
</evidence>
<dbReference type="RefSeq" id="WP_249750947.1">
    <property type="nucleotide sequence ID" value="NZ_CP097298.1"/>
</dbReference>
<dbReference type="Pfam" id="PF01963">
    <property type="entry name" value="TraB_PrgY_gumN"/>
    <property type="match status" value="1"/>
</dbReference>
<dbReference type="Proteomes" id="UP001055429">
    <property type="component" value="Chromosome"/>
</dbReference>
<dbReference type="InterPro" id="IPR002816">
    <property type="entry name" value="TraB/PrgY/GumN_fam"/>
</dbReference>
<feature type="signal peptide" evidence="1">
    <location>
        <begin position="1"/>
        <end position="22"/>
    </location>
</feature>
<evidence type="ECO:0000256" key="1">
    <source>
        <dbReference type="SAM" id="SignalP"/>
    </source>
</evidence>
<keyword evidence="3" id="KW-1185">Reference proteome</keyword>
<accession>A0ABY4STB9</accession>
<proteinExistence type="predicted"/>
<keyword evidence="1" id="KW-0732">Signal</keyword>
<dbReference type="EMBL" id="CP097649">
    <property type="protein sequence ID" value="URI16344.1"/>
    <property type="molecule type" value="Genomic_DNA"/>
</dbReference>
<name>A0ABY4STB9_9CAUL</name>
<reference evidence="2" key="1">
    <citation type="submission" date="2022-05" db="EMBL/GenBank/DDBJ databases">
        <title>Brevundimonas albigilva TT17 genome sequence.</title>
        <authorList>
            <person name="Lee K."/>
            <person name="Son H."/>
        </authorList>
    </citation>
    <scope>NUCLEOTIDE SEQUENCE</scope>
    <source>
        <strain evidence="2">TT17</strain>
    </source>
</reference>
<feature type="chain" id="PRO_5047272566" evidence="1">
    <location>
        <begin position="23"/>
        <end position="321"/>
    </location>
</feature>
<gene>
    <name evidence="2" type="ORF">M8231_04995</name>
</gene>
<sequence length="321" mass="34387">MRLKIVCLGLMVGLLGAGGVSAQPAPPQDAVATVDEIVVVARRAGLPMWTVETATGSVILVGAISGVPRDYAWRPEALEAATARAERILYPIEGRASLADVMRVIWRIRTVARLPKDTTIADYASPELMARLERLHAGERAQGWRTETPTAQSFDLLRSAGAPRGERAVERVVREAARQADVPGQSVGFVRGDEMIDNLLQAPPETYLPCLDAASRAAEAGPEGAARRLDDWSRLRVAAVLANPLDQAFDRCWPTGDPEIGPALRQRWIAAVQAALAEPGVTLAVAPLRLLAEDEGVLDRLQAAGLEVRGPDWRAGPSAAQ</sequence>